<dbReference type="Proteomes" id="UP000019678">
    <property type="component" value="Unassembled WGS sequence"/>
</dbReference>
<feature type="region of interest" description="Disordered" evidence="7">
    <location>
        <begin position="284"/>
        <end position="308"/>
    </location>
</feature>
<dbReference type="Gene3D" id="3.20.20.80">
    <property type="entry name" value="Glycosidases"/>
    <property type="match status" value="1"/>
</dbReference>
<dbReference type="InterPro" id="IPR021828">
    <property type="entry name" value="GlgE_dom_N/S"/>
</dbReference>
<evidence type="ECO:0000256" key="3">
    <source>
        <dbReference type="ARBA" id="ARBA00022679"/>
    </source>
</evidence>
<feature type="active site" description="Nucleophile" evidence="6">
    <location>
        <position position="417"/>
    </location>
</feature>
<gene>
    <name evidence="6" type="primary">glgE</name>
    <name evidence="9" type="ORF">CAP_8735</name>
</gene>
<dbReference type="EMBL" id="ASRX01000090">
    <property type="protein sequence ID" value="EYF01078.1"/>
    <property type="molecule type" value="Genomic_DNA"/>
</dbReference>
<evidence type="ECO:0000313" key="9">
    <source>
        <dbReference type="EMBL" id="EYF01078.1"/>
    </source>
</evidence>
<dbReference type="Gene3D" id="2.60.40.1180">
    <property type="entry name" value="Golgi alpha-mannosidase II"/>
    <property type="match status" value="1"/>
</dbReference>
<keyword evidence="2 6" id="KW-0328">Glycosyltransferase</keyword>
<feature type="binding site" evidence="6">
    <location>
        <position position="286"/>
    </location>
    <ligand>
        <name>alpha-maltose 1-phosphate</name>
        <dbReference type="ChEBI" id="CHEBI:63576"/>
    </ligand>
</feature>
<dbReference type="HAMAP" id="MF_02124">
    <property type="entry name" value="GlgE"/>
    <property type="match status" value="1"/>
</dbReference>
<dbReference type="InterPro" id="IPR013783">
    <property type="entry name" value="Ig-like_fold"/>
</dbReference>
<dbReference type="InterPro" id="IPR026585">
    <property type="entry name" value="GlgE"/>
</dbReference>
<feature type="active site" description="Proton donor" evidence="6">
    <location>
        <position position="446"/>
    </location>
</feature>
<protein>
    <recommendedName>
        <fullName evidence="6">Alpha-1,4-glucan:maltose-1-phosphate maltosyltransferase</fullName>
        <shortName evidence="6">GMPMT</shortName>
        <ecNumber evidence="6">2.4.99.16</ecNumber>
    </recommendedName>
    <alternativeName>
        <fullName evidence="6">(1-&gt;4)-alpha-D-glucan:maltose-1-phosphate alpha-D-maltosyltransferase</fullName>
    </alternativeName>
</protein>
<dbReference type="STRING" id="1192034.CAP_8735"/>
<comment type="caution">
    <text evidence="9">The sequence shown here is derived from an EMBL/GenBank/DDBJ whole genome shotgun (WGS) entry which is preliminary data.</text>
</comment>
<dbReference type="Gene3D" id="1.20.58.80">
    <property type="entry name" value="Phosphotransferase system, lactose/cellobiose-type IIA subunit"/>
    <property type="match status" value="1"/>
</dbReference>
<name>A0A017SVT8_9BACT</name>
<evidence type="ECO:0000256" key="5">
    <source>
        <dbReference type="ARBA" id="ARBA00048735"/>
    </source>
</evidence>
<evidence type="ECO:0000256" key="6">
    <source>
        <dbReference type="HAMAP-Rule" id="MF_02124"/>
    </source>
</evidence>
<keyword evidence="10" id="KW-1185">Reference proteome</keyword>
<comment type="catalytic activity">
    <reaction evidence="5 6">
        <text>alpha-maltose 1-phosphate + [(1-&gt;4)-alpha-D-glucosyl](n) = [(1-&gt;4)-alpha-D-glucosyl](n+2) + phosphate</text>
        <dbReference type="Rhea" id="RHEA:42692"/>
        <dbReference type="Rhea" id="RHEA-COMP:9584"/>
        <dbReference type="Rhea" id="RHEA-COMP:10183"/>
        <dbReference type="ChEBI" id="CHEBI:15444"/>
        <dbReference type="ChEBI" id="CHEBI:43474"/>
        <dbReference type="ChEBI" id="CHEBI:63576"/>
        <dbReference type="EC" id="2.4.99.16"/>
    </reaction>
</comment>
<sequence>MHEGEGMVEEGHLRVLIERVRPEIDGGRYPIKRVVGDRLAVEVDLIPDGHDAVGGALLYRAAAPVGGAEAAGAGGATGATGAAGAADALTGTAGGGWHEVPLERLNANDRFRATFTLSTLGTWEYTVVGWIEAFTTWQRGAKRKVEAGQDVSVELLEGALLLAAAAERASGADVPALKKAAEVVGDTKASTETRLAIALAPETALVAARAPDRARASTYPRVLQVIVDPPRARFSAWYEFFPRSFGEGGKHGTLADAEQVLPHVAAMGFDVVYLPPIHPIGTAHRKGRNNSLKAEPGDPGSPWAIGAAEGGHTAVHPELGTLADFDRFVRMARDHKLAVALDIAFQASPDHPWVKEHPTWFRQRPDGSIQYAENPPKKYQDVYPFDFESKDWRAMWDALTGVFLFWAEHGVKVFRVDNPHTKALPFWGYCLREVKKAHPDAIFLAEAFTRPTLMHALAKLGFTQSYTYFTWRTGRDEIIEYMTTLTKTEVAEFYRPNFWPNTPDILPEHLQTGSRPMFITRLVLAATLSSNYGMYGPAFELMEHVPRPGSEEYIDNEKYELKRWNLESAGSLRHVIQRVNHIRRENPALQQTNDIRFHRAENETVLCYSKQSEDGQSVVVVVVNLDPDHTQASWIEIDLPGITDQDRSFQVHDLLSDARYQWRGRRVYVELDPRVMPAHILKVRRFVRSEHQFEYYL</sequence>
<dbReference type="GO" id="GO:0016758">
    <property type="term" value="F:hexosyltransferase activity"/>
    <property type="evidence" value="ECO:0007669"/>
    <property type="project" value="UniProtKB-UniRule"/>
</dbReference>
<evidence type="ECO:0000256" key="4">
    <source>
        <dbReference type="ARBA" id="ARBA00023277"/>
    </source>
</evidence>
<comment type="function">
    <text evidence="6">Maltosyltransferase that uses maltose 1-phosphate (M1P) as the sugar donor to elongate linear or branched alpha-(1-&gt;4)-glucans. Is involved in a branched alpha-glucan biosynthetic pathway from trehalose, together with TreS, Mak and GlgB.</text>
</comment>
<dbReference type="PANTHER" id="PTHR47786">
    <property type="entry name" value="ALPHA-1,4-GLUCAN:MALTOSE-1-PHOSPHATE MALTOSYLTRANSFERASE"/>
    <property type="match status" value="1"/>
</dbReference>
<keyword evidence="3 6" id="KW-0808">Transferase</keyword>
<dbReference type="EC" id="2.4.99.16" evidence="6"/>
<evidence type="ECO:0000256" key="2">
    <source>
        <dbReference type="ARBA" id="ARBA00022676"/>
    </source>
</evidence>
<dbReference type="InterPro" id="IPR006047">
    <property type="entry name" value="GH13_cat_dom"/>
</dbReference>
<reference evidence="9 10" key="1">
    <citation type="submission" date="2013-05" db="EMBL/GenBank/DDBJ databases">
        <title>Genome assembly of Chondromyces apiculatus DSM 436.</title>
        <authorList>
            <person name="Sharma G."/>
            <person name="Khatri I."/>
            <person name="Kaur C."/>
            <person name="Mayilraj S."/>
            <person name="Subramanian S."/>
        </authorList>
    </citation>
    <scope>NUCLEOTIDE SEQUENCE [LARGE SCALE GENOMIC DNA]</scope>
    <source>
        <strain evidence="9 10">DSM 436</strain>
    </source>
</reference>
<comment type="subunit">
    <text evidence="1 6">Homodimer.</text>
</comment>
<dbReference type="InterPro" id="IPR013780">
    <property type="entry name" value="Glyco_hydro_b"/>
</dbReference>
<dbReference type="InterPro" id="IPR017853">
    <property type="entry name" value="GH"/>
</dbReference>
<dbReference type="AlphaFoldDB" id="A0A017SVT8"/>
<dbReference type="Gene3D" id="2.60.40.10">
    <property type="entry name" value="Immunoglobulins"/>
    <property type="match status" value="1"/>
</dbReference>
<dbReference type="PANTHER" id="PTHR47786:SF2">
    <property type="entry name" value="GLYCOSYL HYDROLASE FAMILY 13 CATALYTIC DOMAIN-CONTAINING PROTEIN"/>
    <property type="match status" value="1"/>
</dbReference>
<dbReference type="GO" id="GO:0004553">
    <property type="term" value="F:hydrolase activity, hydrolyzing O-glycosyl compounds"/>
    <property type="evidence" value="ECO:0007669"/>
    <property type="project" value="InterPro"/>
</dbReference>
<evidence type="ECO:0000259" key="8">
    <source>
        <dbReference type="SMART" id="SM00642"/>
    </source>
</evidence>
<feature type="binding site" evidence="6">
    <location>
        <position position="381"/>
    </location>
    <ligand>
        <name>alpha-maltose 1-phosphate</name>
        <dbReference type="ChEBI" id="CHEBI:63576"/>
    </ligand>
</feature>
<feature type="domain" description="Glycosyl hydrolase family 13 catalytic" evidence="8">
    <location>
        <begin position="239"/>
        <end position="583"/>
    </location>
</feature>
<accession>A0A017SVT8</accession>
<dbReference type="CDD" id="cd11344">
    <property type="entry name" value="AmyAc_GlgE_like"/>
    <property type="match status" value="1"/>
</dbReference>
<dbReference type="GO" id="GO:0030979">
    <property type="term" value="P:alpha-glucan biosynthetic process"/>
    <property type="evidence" value="ECO:0007669"/>
    <property type="project" value="UniProtKB-UniRule"/>
</dbReference>
<feature type="binding site" evidence="6">
    <location>
        <position position="346"/>
    </location>
    <ligand>
        <name>alpha-maltose 1-phosphate</name>
        <dbReference type="ChEBI" id="CHEBI:63576"/>
    </ligand>
</feature>
<evidence type="ECO:0000313" key="10">
    <source>
        <dbReference type="Proteomes" id="UP000019678"/>
    </source>
</evidence>
<feature type="binding site" evidence="6">
    <location>
        <position position="418"/>
    </location>
    <ligand>
        <name>alpha-maltose 1-phosphate</name>
        <dbReference type="ChEBI" id="CHEBI:63576"/>
    </ligand>
</feature>
<evidence type="ECO:0000256" key="7">
    <source>
        <dbReference type="SAM" id="MobiDB-lite"/>
    </source>
</evidence>
<dbReference type="SUPFAM" id="SSF51445">
    <property type="entry name" value="(Trans)glycosidases"/>
    <property type="match status" value="1"/>
</dbReference>
<dbReference type="Pfam" id="PF21702">
    <property type="entry name" value="GLGE_C"/>
    <property type="match status" value="1"/>
</dbReference>
<feature type="binding site" evidence="6">
    <location>
        <begin position="558"/>
        <end position="559"/>
    </location>
    <ligand>
        <name>alpha-maltose 1-phosphate</name>
        <dbReference type="ChEBI" id="CHEBI:63576"/>
    </ligand>
</feature>
<dbReference type="InterPro" id="IPR049171">
    <property type="entry name" value="GLGE_C"/>
</dbReference>
<dbReference type="Pfam" id="PF11896">
    <property type="entry name" value="GlgE_dom_N_S"/>
    <property type="match status" value="1"/>
</dbReference>
<keyword evidence="4 6" id="KW-0119">Carbohydrate metabolism</keyword>
<dbReference type="eggNOG" id="COG0366">
    <property type="taxonomic scope" value="Bacteria"/>
</dbReference>
<proteinExistence type="inferred from homology"/>
<feature type="site" description="Transition state stabilizer" evidence="6">
    <location>
        <position position="504"/>
    </location>
</feature>
<dbReference type="SMART" id="SM00642">
    <property type="entry name" value="Aamy"/>
    <property type="match status" value="1"/>
</dbReference>
<organism evidence="9 10">
    <name type="scientific">Chondromyces apiculatus DSM 436</name>
    <dbReference type="NCBI Taxonomy" id="1192034"/>
    <lineage>
        <taxon>Bacteria</taxon>
        <taxon>Pseudomonadati</taxon>
        <taxon>Myxococcota</taxon>
        <taxon>Polyangia</taxon>
        <taxon>Polyangiales</taxon>
        <taxon>Polyangiaceae</taxon>
        <taxon>Chondromyces</taxon>
    </lineage>
</organism>
<evidence type="ECO:0000256" key="1">
    <source>
        <dbReference type="ARBA" id="ARBA00011738"/>
    </source>
</evidence>
<comment type="similarity">
    <text evidence="6">Belongs to the glycosyl hydrolase 13 family. GlgE subfamily.</text>
</comment>